<dbReference type="AlphaFoldDB" id="A0A1G6HUA3"/>
<evidence type="ECO:0000313" key="2">
    <source>
        <dbReference type="Proteomes" id="UP000243468"/>
    </source>
</evidence>
<sequence length="359" mass="40328">MTQILHKRPASLNIRAGKLVRQLIEKEGLQANFVDIVPGAAGGPKGIGIQGLDQAIFGNFLAQAPQRRTLIGSSIGSWRFASITAWGAKEGTERLAELYTNLYFHKKMSRQEVGKICRDMLLNLVQGKEQQLVEHPDYHLTVISVKAQHIFQSDKSLPLMASVAGIISSNALARKHNRLFMQRVISQPEMGTQFKVNDEFTTHYQPLNLSNVTSWLMASASIPGVMAAIRDIPDAPKGSYRDGGLIDYHLDLPFQSQGIVLYPHFSDSITPGWFDKMLKKRKANPENQARTLLLSPSAEYLASLPLGRLPDRKDFTLKGLDQKQRIQMWNQSVAESQRLGDEFLEMVEKQNFPQFMQDL</sequence>
<dbReference type="InterPro" id="IPR016035">
    <property type="entry name" value="Acyl_Trfase/lysoPLipase"/>
</dbReference>
<evidence type="ECO:0008006" key="3">
    <source>
        <dbReference type="Google" id="ProtNLM"/>
    </source>
</evidence>
<name>A0A1G6HUA3_9GAMM</name>
<dbReference type="OrthoDB" id="8586159at2"/>
<reference evidence="2" key="1">
    <citation type="submission" date="2016-09" db="EMBL/GenBank/DDBJ databases">
        <authorList>
            <person name="Varghese N."/>
            <person name="Submissions S."/>
        </authorList>
    </citation>
    <scope>NUCLEOTIDE SEQUENCE [LARGE SCALE GENOMIC DNA]</scope>
    <source>
        <strain evidence="2">ANC 4667</strain>
    </source>
</reference>
<dbReference type="EMBL" id="FMYO01000002">
    <property type="protein sequence ID" value="SDB97811.1"/>
    <property type="molecule type" value="Genomic_DNA"/>
</dbReference>
<proteinExistence type="predicted"/>
<evidence type="ECO:0000313" key="1">
    <source>
        <dbReference type="EMBL" id="SDB97811.1"/>
    </source>
</evidence>
<protein>
    <recommendedName>
        <fullName evidence="3">Patatin-like phospholipase</fullName>
    </recommendedName>
</protein>
<keyword evidence="2" id="KW-1185">Reference proteome</keyword>
<organism evidence="1 2">
    <name type="scientific">Acinetobacter kookii</name>
    <dbReference type="NCBI Taxonomy" id="1226327"/>
    <lineage>
        <taxon>Bacteria</taxon>
        <taxon>Pseudomonadati</taxon>
        <taxon>Pseudomonadota</taxon>
        <taxon>Gammaproteobacteria</taxon>
        <taxon>Moraxellales</taxon>
        <taxon>Moraxellaceae</taxon>
        <taxon>Acinetobacter</taxon>
    </lineage>
</organism>
<dbReference type="SUPFAM" id="SSF52151">
    <property type="entry name" value="FabD/lysophospholipase-like"/>
    <property type="match status" value="1"/>
</dbReference>
<gene>
    <name evidence="1" type="ORF">SAMN05421732_102214</name>
</gene>
<accession>A0A1G6HUA3</accession>
<dbReference type="RefSeq" id="WP_092819160.1">
    <property type="nucleotide sequence ID" value="NZ_BAABKJ010000001.1"/>
</dbReference>
<dbReference type="Proteomes" id="UP000243468">
    <property type="component" value="Unassembled WGS sequence"/>
</dbReference>
<dbReference type="STRING" id="1226327.SAMN05421732_102214"/>